<feature type="non-terminal residue" evidence="1">
    <location>
        <position position="1"/>
    </location>
</feature>
<proteinExistence type="predicted"/>
<protein>
    <submittedName>
        <fullName evidence="1">HigA protein (Antitoxin to HigB)</fullName>
    </submittedName>
</protein>
<gene>
    <name evidence="1" type="ORF">AVDCRST_MAG32-2615</name>
</gene>
<sequence length="73" mass="8325">RWEQEHFLEIVVAQIEPYGAVRACSERLSIWPFRYEDLVAELERVGLTVETTTFDPASDGYVVVAARARAIEV</sequence>
<dbReference type="EMBL" id="CADCUM010000103">
    <property type="protein sequence ID" value="CAA9395775.1"/>
    <property type="molecule type" value="Genomic_DNA"/>
</dbReference>
<name>A0A6J4NZ15_9ACTN</name>
<accession>A0A6J4NZ15</accession>
<reference evidence="1" key="1">
    <citation type="submission" date="2020-02" db="EMBL/GenBank/DDBJ databases">
        <authorList>
            <person name="Meier V. D."/>
        </authorList>
    </citation>
    <scope>NUCLEOTIDE SEQUENCE</scope>
    <source>
        <strain evidence="1">AVDCRST_MAG32</strain>
    </source>
</reference>
<evidence type="ECO:0000313" key="1">
    <source>
        <dbReference type="EMBL" id="CAA9395775.1"/>
    </source>
</evidence>
<organism evidence="1">
    <name type="scientific">uncultured Nocardioides sp</name>
    <dbReference type="NCBI Taxonomy" id="198441"/>
    <lineage>
        <taxon>Bacteria</taxon>
        <taxon>Bacillati</taxon>
        <taxon>Actinomycetota</taxon>
        <taxon>Actinomycetes</taxon>
        <taxon>Propionibacteriales</taxon>
        <taxon>Nocardioidaceae</taxon>
        <taxon>Nocardioides</taxon>
        <taxon>environmental samples</taxon>
    </lineage>
</organism>
<dbReference type="AlphaFoldDB" id="A0A6J4NZ15"/>